<reference evidence="4" key="2">
    <citation type="journal article" date="2021" name="PeerJ">
        <title>Extensive microbial diversity within the chicken gut microbiome revealed by metagenomics and culture.</title>
        <authorList>
            <person name="Gilroy R."/>
            <person name="Ravi A."/>
            <person name="Getino M."/>
            <person name="Pursley I."/>
            <person name="Horton D.L."/>
            <person name="Alikhan N.F."/>
            <person name="Baker D."/>
            <person name="Gharbi K."/>
            <person name="Hall N."/>
            <person name="Watson M."/>
            <person name="Adriaenssens E.M."/>
            <person name="Foster-Nyarko E."/>
            <person name="Jarju S."/>
            <person name="Secka A."/>
            <person name="Antonio M."/>
            <person name="Oren A."/>
            <person name="Chaudhuri R.R."/>
            <person name="La Ragione R."/>
            <person name="Hildebrand F."/>
            <person name="Pallen M.J."/>
        </authorList>
    </citation>
    <scope>NUCLEOTIDE SEQUENCE</scope>
    <source>
        <strain evidence="4">CHK181-108</strain>
    </source>
</reference>
<evidence type="ECO:0000256" key="1">
    <source>
        <dbReference type="ARBA" id="ARBA00022737"/>
    </source>
</evidence>
<feature type="domain" description="SLH" evidence="3">
    <location>
        <begin position="24"/>
        <end position="88"/>
    </location>
</feature>
<dbReference type="PROSITE" id="PS51272">
    <property type="entry name" value="SLH"/>
    <property type="match status" value="2"/>
</dbReference>
<dbReference type="AlphaFoldDB" id="A0A9D1H2Q5"/>
<dbReference type="Proteomes" id="UP000824165">
    <property type="component" value="Unassembled WGS sequence"/>
</dbReference>
<dbReference type="InterPro" id="IPR001119">
    <property type="entry name" value="SLH_dom"/>
</dbReference>
<reference evidence="4" key="1">
    <citation type="submission" date="2020-10" db="EMBL/GenBank/DDBJ databases">
        <authorList>
            <person name="Gilroy R."/>
        </authorList>
    </citation>
    <scope>NUCLEOTIDE SEQUENCE</scope>
    <source>
        <strain evidence="4">CHK181-108</strain>
    </source>
</reference>
<keyword evidence="1" id="KW-0677">Repeat</keyword>
<evidence type="ECO:0000313" key="4">
    <source>
        <dbReference type="EMBL" id="HIT85138.1"/>
    </source>
</evidence>
<evidence type="ECO:0000259" key="3">
    <source>
        <dbReference type="PROSITE" id="PS51272"/>
    </source>
</evidence>
<protein>
    <submittedName>
        <fullName evidence="4">S-layer homology domain-containing protein</fullName>
    </submittedName>
</protein>
<organism evidence="4 5">
    <name type="scientific">Candidatus Ornithomonoglobus intestinigallinarum</name>
    <dbReference type="NCBI Taxonomy" id="2840894"/>
    <lineage>
        <taxon>Bacteria</taxon>
        <taxon>Bacillati</taxon>
        <taxon>Bacillota</taxon>
        <taxon>Clostridia</taxon>
        <taxon>Candidatus Ornithomonoglobus</taxon>
    </lineage>
</organism>
<dbReference type="InterPro" id="IPR051465">
    <property type="entry name" value="Cell_Envelope_Struct_Comp"/>
</dbReference>
<sequence>MKKIISIIAASAAAASMSVSSFAAGMFSDLDDTKYDWARDNIEKMADMGYITGYEDGTFKPDQNITKLECIALFARAMGSSDEANAEILRQAHDTYDDLLKDYRLTWGQDELVYMLYKGALSKSDLDTYIKDVKDQPMQRYEAAIIITKAMGGEEEAMDEVAIDLEYVDVNDIPRNAMQYVNYVTKEGIMTGMDGNKFEPLSPVLRSQMATMLARVVDATEYEYIEGKLTEIDTDSKLISVRDTDGTVTDYEYTDSTQFKVQGIATQLDDMITNVNVNVTLSNGVVVLVDATSSEPDETVTGRYQGYQLSGSGTEIRMIPNGSTSTKRYTCAEDLSVTYEGSPATLRSFSTGDVITLELENGLVVNVIGQEKTQVIEGGKVVSVNIDDTLTLTISHTNKEYDGMTYPVSDDVTVRKNGKSSSMSALYPGDSINEIELEYGEIVSISATSSTRSYQGVIQSLSISQEPSMVVRVNGEDMEFVIPNDVSITINGEEGSLYDFRVGDSVSITTESGAITKIVSSGAAASEGRIAGTVTSVNTSFGFIKVLTEGSDVAETIFCSNSATTVVTSKGVSRTVSNIKVGDVVDTRCTISNGAYSAKLIIIEEE</sequence>
<feature type="domain" description="SLH" evidence="3">
    <location>
        <begin position="164"/>
        <end position="227"/>
    </location>
</feature>
<dbReference type="Pfam" id="PF00395">
    <property type="entry name" value="SLH"/>
    <property type="match status" value="2"/>
</dbReference>
<gene>
    <name evidence="4" type="ORF">IAA60_04430</name>
</gene>
<proteinExistence type="predicted"/>
<evidence type="ECO:0000313" key="5">
    <source>
        <dbReference type="Proteomes" id="UP000824165"/>
    </source>
</evidence>
<dbReference type="PANTHER" id="PTHR43308:SF5">
    <property type="entry name" value="S-LAYER PROTEIN _ PEPTIDOGLYCAN ENDO-BETA-N-ACETYLGLUCOSAMINIDASE"/>
    <property type="match status" value="1"/>
</dbReference>
<name>A0A9D1H2Q5_9FIRM</name>
<comment type="caution">
    <text evidence="4">The sequence shown here is derived from an EMBL/GenBank/DDBJ whole genome shotgun (WGS) entry which is preliminary data.</text>
</comment>
<feature type="signal peptide" evidence="2">
    <location>
        <begin position="1"/>
        <end position="23"/>
    </location>
</feature>
<keyword evidence="2" id="KW-0732">Signal</keyword>
<evidence type="ECO:0000256" key="2">
    <source>
        <dbReference type="SAM" id="SignalP"/>
    </source>
</evidence>
<accession>A0A9D1H2Q5</accession>
<feature type="chain" id="PRO_5038984565" evidence="2">
    <location>
        <begin position="24"/>
        <end position="606"/>
    </location>
</feature>
<dbReference type="PANTHER" id="PTHR43308">
    <property type="entry name" value="OUTER MEMBRANE PROTEIN ALPHA-RELATED"/>
    <property type="match status" value="1"/>
</dbReference>
<dbReference type="EMBL" id="DVLU01000040">
    <property type="protein sequence ID" value="HIT85138.1"/>
    <property type="molecule type" value="Genomic_DNA"/>
</dbReference>